<evidence type="ECO:0000256" key="3">
    <source>
        <dbReference type="HAMAP-Rule" id="MF_01074"/>
    </source>
</evidence>
<dbReference type="GO" id="GO:0016151">
    <property type="term" value="F:nickel cation binding"/>
    <property type="evidence" value="ECO:0007669"/>
    <property type="project" value="UniProtKB-UniRule"/>
</dbReference>
<dbReference type="HAMAP" id="MF_01074">
    <property type="entry name" value="LarC"/>
    <property type="match status" value="1"/>
</dbReference>
<sequence>MKILYYDCFSGISGDMNLGALLDLGIDEKYLIDELSKLNLNGYEIKVSRDIRKGIEGTKVDVLLQEHSHGHSHEEVSELHLHGHHHDDAHGEHNHEHIHNDNEGDHMHVHAGIEHIHKDQRNLNDIEKIINLSELSSKVKELSMEIFMKVALAEAKVHGKPLYEIHFHEVGAVDSIVDIVGAAICLSYLNVDKIMCSSVELGGGFVKCAHGLIPVPAPATVEILKGIPVKLGAVPFETTTPTGAAILAANVCEFKDDNNFIINKIGYGIGNRDTEIPNVLRVMLVEEVDKVSNEEYEDVTVEQIIECNIDDMNPELYEYIIDMVFSEGALDAYITPIIMKKGRPSVKISILCEEDKTTRMKEILFRETTTLGVRSFKVDKTKLKREFIKVNTSYGEVTVKESYYKGEKIKSKFEYEECKRIAKSTGVPINEVYEKLRNEI</sequence>
<keyword evidence="1 3" id="KW-0533">Nickel</keyword>
<dbReference type="EMBL" id="JABEYB010000010">
    <property type="protein sequence ID" value="NNU77062.1"/>
    <property type="molecule type" value="Genomic_DNA"/>
</dbReference>
<gene>
    <name evidence="3 4" type="primary">larC</name>
    <name evidence="4" type="ORF">HLQ16_14075</name>
</gene>
<dbReference type="Proteomes" id="UP000531659">
    <property type="component" value="Unassembled WGS sequence"/>
</dbReference>
<dbReference type="GeneID" id="83590911"/>
<comment type="similarity">
    <text evidence="3">Belongs to the LarC family.</text>
</comment>
<evidence type="ECO:0000256" key="1">
    <source>
        <dbReference type="ARBA" id="ARBA00022596"/>
    </source>
</evidence>
<dbReference type="InterPro" id="IPR002822">
    <property type="entry name" value="Ni_insertion"/>
</dbReference>
<dbReference type="Gene3D" id="3.10.20.300">
    <property type="entry name" value="mk0293 like domain"/>
    <property type="match status" value="1"/>
</dbReference>
<dbReference type="Pfam" id="PF01969">
    <property type="entry name" value="Ni_insertion"/>
    <property type="match status" value="1"/>
</dbReference>
<dbReference type="RefSeq" id="WP_171297739.1">
    <property type="nucleotide sequence ID" value="NZ_CP077615.1"/>
</dbReference>
<protein>
    <recommendedName>
        <fullName evidence="3">Pyridinium-3,5-bisthiocarboxylic acid mononucleotide nickel insertion protein</fullName>
        <shortName evidence="3">P2TMN nickel insertion protein</shortName>
        <ecNumber evidence="3">4.99.1.12</ecNumber>
    </recommendedName>
    <alternativeName>
        <fullName evidence="3">Nickel-pincer cofactor biosynthesis protein LarC</fullName>
    </alternativeName>
</protein>
<accession>A0A7Y3SYV2</accession>
<dbReference type="AlphaFoldDB" id="A0A7Y3SYV2"/>
<keyword evidence="2 3" id="KW-0456">Lyase</keyword>
<dbReference type="GO" id="GO:0051604">
    <property type="term" value="P:protein maturation"/>
    <property type="evidence" value="ECO:0007669"/>
    <property type="project" value="UniProtKB-UniRule"/>
</dbReference>
<comment type="catalytic activity">
    <reaction evidence="3">
        <text>Ni(II)-pyridinium-3,5-bisthiocarboxylate mononucleotide = pyridinium-3,5-bisthiocarboxylate mononucleotide + Ni(2+)</text>
        <dbReference type="Rhea" id="RHEA:54784"/>
        <dbReference type="ChEBI" id="CHEBI:49786"/>
        <dbReference type="ChEBI" id="CHEBI:137372"/>
        <dbReference type="ChEBI" id="CHEBI:137373"/>
        <dbReference type="EC" id="4.99.1.12"/>
    </reaction>
</comment>
<dbReference type="EC" id="4.99.1.12" evidence="3"/>
<comment type="function">
    <text evidence="3">Involved in the biosynthesis of a nickel-pincer cofactor ((SCS)Ni(II) pincer complex). Binds Ni(2+), and functions in nickel delivery to pyridinium-3,5-bisthiocarboxylic acid mononucleotide (P2TMN), to form the mature cofactor. Is thus probably required for the activation of nickel-pincer cofactor-dependent enzymes.</text>
</comment>
<dbReference type="NCBIfam" id="TIGR00299">
    <property type="entry name" value="nickel pincer cofactor biosynthesis protein LarC"/>
    <property type="match status" value="1"/>
</dbReference>
<dbReference type="Gene3D" id="3.30.70.1380">
    <property type="entry name" value="Transcriptional regulatory protein pf0864 domain like"/>
    <property type="match status" value="1"/>
</dbReference>
<dbReference type="GO" id="GO:0016829">
    <property type="term" value="F:lyase activity"/>
    <property type="evidence" value="ECO:0007669"/>
    <property type="project" value="UniProtKB-UniRule"/>
</dbReference>
<name>A0A7Y3SYV2_9CLOT</name>
<proteinExistence type="inferred from homology"/>
<organism evidence="4 5">
    <name type="scientific">Clostridium estertheticum</name>
    <dbReference type="NCBI Taxonomy" id="238834"/>
    <lineage>
        <taxon>Bacteria</taxon>
        <taxon>Bacillati</taxon>
        <taxon>Bacillota</taxon>
        <taxon>Clostridia</taxon>
        <taxon>Eubacteriales</taxon>
        <taxon>Clostridiaceae</taxon>
        <taxon>Clostridium</taxon>
    </lineage>
</organism>
<evidence type="ECO:0000313" key="4">
    <source>
        <dbReference type="EMBL" id="NNU77062.1"/>
    </source>
</evidence>
<evidence type="ECO:0000256" key="2">
    <source>
        <dbReference type="ARBA" id="ARBA00023239"/>
    </source>
</evidence>
<comment type="caution">
    <text evidence="4">The sequence shown here is derived from an EMBL/GenBank/DDBJ whole genome shotgun (WGS) entry which is preliminary data.</text>
</comment>
<dbReference type="PANTHER" id="PTHR36566:SF1">
    <property type="entry name" value="PYRIDINIUM-3,5-BISTHIOCARBOXYLIC ACID MONONUCLEOTIDE NICKEL INSERTION PROTEIN"/>
    <property type="match status" value="1"/>
</dbReference>
<reference evidence="4 5" key="1">
    <citation type="submission" date="2020-05" db="EMBL/GenBank/DDBJ databases">
        <title>Complete genome of Clostridium estertheticum subspecies estertheticum, isolated from Vacuum packed lamb meat from New Zealand imported to Switzerland.</title>
        <authorList>
            <person name="Wambui J."/>
            <person name="Stevens M.J.A."/>
            <person name="Stephan R."/>
        </authorList>
    </citation>
    <scope>NUCLEOTIDE SEQUENCE [LARGE SCALE GENOMIC DNA]</scope>
    <source>
        <strain evidence="4 5">CEST001</strain>
    </source>
</reference>
<evidence type="ECO:0000313" key="5">
    <source>
        <dbReference type="Proteomes" id="UP000531659"/>
    </source>
</evidence>
<dbReference type="PANTHER" id="PTHR36566">
    <property type="entry name" value="NICKEL INSERTION PROTEIN-RELATED"/>
    <property type="match status" value="1"/>
</dbReference>